<keyword evidence="7" id="KW-1185">Reference proteome</keyword>
<evidence type="ECO:0000256" key="2">
    <source>
        <dbReference type="ARBA" id="ARBA00023082"/>
    </source>
</evidence>
<dbReference type="Pfam" id="PF04545">
    <property type="entry name" value="Sigma70_r4"/>
    <property type="match status" value="1"/>
</dbReference>
<dbReference type="RefSeq" id="WP_112333084.1">
    <property type="nucleotide sequence ID" value="NZ_QLYR01000007.1"/>
</dbReference>
<keyword evidence="1" id="KW-0805">Transcription regulation</keyword>
<keyword evidence="3" id="KW-0238">DNA-binding</keyword>
<dbReference type="GO" id="GO:0006352">
    <property type="term" value="P:DNA-templated transcription initiation"/>
    <property type="evidence" value="ECO:0007669"/>
    <property type="project" value="InterPro"/>
</dbReference>
<feature type="domain" description="HTH luxR-type" evidence="5">
    <location>
        <begin position="42"/>
        <end position="95"/>
    </location>
</feature>
<dbReference type="EMBL" id="QLYR01000007">
    <property type="protein sequence ID" value="RAQ28128.1"/>
    <property type="molecule type" value="Genomic_DNA"/>
</dbReference>
<sequence>MRRPVLSLELLGDRLQLPDRVPGGSDEARHRAVLRVLRRAMEGELTQRQRQCLELYYFQGLTQEETGRRLGVTAATVSRHIKRARERLQQVLVYSFPYLSES</sequence>
<name>A0A328UCI1_9FIRM</name>
<evidence type="ECO:0000259" key="5">
    <source>
        <dbReference type="SMART" id="SM00421"/>
    </source>
</evidence>
<dbReference type="InterPro" id="IPR013324">
    <property type="entry name" value="RNA_pol_sigma_r3/r4-like"/>
</dbReference>
<accession>A0A328UCI1</accession>
<evidence type="ECO:0000313" key="6">
    <source>
        <dbReference type="EMBL" id="RAQ28128.1"/>
    </source>
</evidence>
<reference evidence="6 7" key="1">
    <citation type="submission" date="2018-06" db="EMBL/GenBank/DDBJ databases">
        <title>Noncontiguous genome sequence of Ruminococcaceae bacterium ASD2818.</title>
        <authorList>
            <person name="Chaplin A.V."/>
            <person name="Sokolova S.R."/>
            <person name="Kochetkova T.O."/>
            <person name="Goltsov A.Y."/>
            <person name="Trofimov D.Y."/>
            <person name="Efimov B.A."/>
        </authorList>
    </citation>
    <scope>NUCLEOTIDE SEQUENCE [LARGE SCALE GENOMIC DNA]</scope>
    <source>
        <strain evidence="6 7">ASD2818</strain>
    </source>
</reference>
<dbReference type="GO" id="GO:0003677">
    <property type="term" value="F:DNA binding"/>
    <property type="evidence" value="ECO:0007669"/>
    <property type="project" value="UniProtKB-KW"/>
</dbReference>
<dbReference type="InterPro" id="IPR014284">
    <property type="entry name" value="RNA_pol_sigma-70_dom"/>
</dbReference>
<proteinExistence type="predicted"/>
<gene>
    <name evidence="6" type="ORF">DPQ25_10220</name>
</gene>
<dbReference type="SMART" id="SM00421">
    <property type="entry name" value="HTH_LUXR"/>
    <property type="match status" value="1"/>
</dbReference>
<dbReference type="InterPro" id="IPR036388">
    <property type="entry name" value="WH-like_DNA-bd_sf"/>
</dbReference>
<dbReference type="PANTHER" id="PTHR30385">
    <property type="entry name" value="SIGMA FACTOR F FLAGELLAR"/>
    <property type="match status" value="1"/>
</dbReference>
<dbReference type="GO" id="GO:0016987">
    <property type="term" value="F:sigma factor activity"/>
    <property type="evidence" value="ECO:0007669"/>
    <property type="project" value="UniProtKB-KW"/>
</dbReference>
<evidence type="ECO:0000256" key="3">
    <source>
        <dbReference type="ARBA" id="ARBA00023125"/>
    </source>
</evidence>
<keyword evidence="2" id="KW-0731">Sigma factor</keyword>
<protein>
    <submittedName>
        <fullName evidence="6">Sigma-70 family RNA polymerase sigma factor</fullName>
    </submittedName>
</protein>
<dbReference type="AlphaFoldDB" id="A0A328UCI1"/>
<evidence type="ECO:0000256" key="1">
    <source>
        <dbReference type="ARBA" id="ARBA00023015"/>
    </source>
</evidence>
<dbReference type="PANTHER" id="PTHR30385:SF7">
    <property type="entry name" value="RNA POLYMERASE SIGMA FACTOR FLIA"/>
    <property type="match status" value="1"/>
</dbReference>
<dbReference type="InterPro" id="IPR007630">
    <property type="entry name" value="RNA_pol_sigma70_r4"/>
</dbReference>
<keyword evidence="4" id="KW-0804">Transcription</keyword>
<dbReference type="Proteomes" id="UP000249377">
    <property type="component" value="Unassembled WGS sequence"/>
</dbReference>
<dbReference type="CDD" id="cd06171">
    <property type="entry name" value="Sigma70_r4"/>
    <property type="match status" value="1"/>
</dbReference>
<organism evidence="6 7">
    <name type="scientific">Hydrogeniiclostridium mannosilyticum</name>
    <dbReference type="NCBI Taxonomy" id="2764322"/>
    <lineage>
        <taxon>Bacteria</taxon>
        <taxon>Bacillati</taxon>
        <taxon>Bacillota</taxon>
        <taxon>Clostridia</taxon>
        <taxon>Eubacteriales</taxon>
        <taxon>Acutalibacteraceae</taxon>
        <taxon>Hydrogeniiclostridium</taxon>
    </lineage>
</organism>
<dbReference type="Gene3D" id="1.10.10.10">
    <property type="entry name" value="Winged helix-like DNA-binding domain superfamily/Winged helix DNA-binding domain"/>
    <property type="match status" value="1"/>
</dbReference>
<dbReference type="NCBIfam" id="TIGR02937">
    <property type="entry name" value="sigma70-ECF"/>
    <property type="match status" value="1"/>
</dbReference>
<dbReference type="SUPFAM" id="SSF88659">
    <property type="entry name" value="Sigma3 and sigma4 domains of RNA polymerase sigma factors"/>
    <property type="match status" value="1"/>
</dbReference>
<evidence type="ECO:0000313" key="7">
    <source>
        <dbReference type="Proteomes" id="UP000249377"/>
    </source>
</evidence>
<comment type="caution">
    <text evidence="6">The sequence shown here is derived from an EMBL/GenBank/DDBJ whole genome shotgun (WGS) entry which is preliminary data.</text>
</comment>
<evidence type="ECO:0000256" key="4">
    <source>
        <dbReference type="ARBA" id="ARBA00023163"/>
    </source>
</evidence>
<dbReference type="InterPro" id="IPR000792">
    <property type="entry name" value="Tscrpt_reg_LuxR_C"/>
</dbReference>